<dbReference type="Proteomes" id="UP000018851">
    <property type="component" value="Chromosome"/>
</dbReference>
<dbReference type="PATRIC" id="fig|1123269.5.peg.2742"/>
<dbReference type="RefSeq" id="WP_158014015.1">
    <property type="nucleotide sequence ID" value="NZ_CP006644.1"/>
</dbReference>
<sequence length="47" mass="4816">MSALACGYALFADAEEAERIGQPVVEDGLAGCVNMMASSAWHDGVTA</sequence>
<reference evidence="1 2" key="1">
    <citation type="submission" date="2013-07" db="EMBL/GenBank/DDBJ databases">
        <title>Completed genome of Sphingomonas sanxanigenens NX02.</title>
        <authorList>
            <person name="Ma T."/>
            <person name="Huang H."/>
            <person name="Wu M."/>
            <person name="Li X."/>
            <person name="Li G."/>
        </authorList>
    </citation>
    <scope>NUCLEOTIDE SEQUENCE [LARGE SCALE GENOMIC DNA]</scope>
    <source>
        <strain evidence="1 2">NX02</strain>
    </source>
</reference>
<evidence type="ECO:0000313" key="2">
    <source>
        <dbReference type="Proteomes" id="UP000018851"/>
    </source>
</evidence>
<dbReference type="KEGG" id="ssan:NX02_14080"/>
<protein>
    <submittedName>
        <fullName evidence="1">Uncharacterized protein</fullName>
    </submittedName>
</protein>
<dbReference type="AlphaFoldDB" id="W0A9C8"/>
<evidence type="ECO:0000313" key="1">
    <source>
        <dbReference type="EMBL" id="AHE54504.1"/>
    </source>
</evidence>
<gene>
    <name evidence="1" type="ORF">NX02_14080</name>
</gene>
<dbReference type="HOGENOM" id="CLU_3173333_0_0_5"/>
<proteinExistence type="predicted"/>
<dbReference type="OrthoDB" id="37622at2"/>
<keyword evidence="2" id="KW-1185">Reference proteome</keyword>
<dbReference type="EMBL" id="CP006644">
    <property type="protein sequence ID" value="AHE54504.1"/>
    <property type="molecule type" value="Genomic_DNA"/>
</dbReference>
<accession>W0A9C8</accession>
<organism evidence="1 2">
    <name type="scientific">Sphingomonas sanxanigenens DSM 19645 = NX02</name>
    <dbReference type="NCBI Taxonomy" id="1123269"/>
    <lineage>
        <taxon>Bacteria</taxon>
        <taxon>Pseudomonadati</taxon>
        <taxon>Pseudomonadota</taxon>
        <taxon>Alphaproteobacteria</taxon>
        <taxon>Sphingomonadales</taxon>
        <taxon>Sphingomonadaceae</taxon>
        <taxon>Sphingomonas</taxon>
    </lineage>
</organism>
<name>W0A9C8_9SPHN</name>